<evidence type="ECO:0000313" key="3">
    <source>
        <dbReference type="Proteomes" id="UP000218944"/>
    </source>
</evidence>
<dbReference type="Proteomes" id="UP000218944">
    <property type="component" value="Unassembled WGS sequence"/>
</dbReference>
<dbReference type="Pfam" id="PF13349">
    <property type="entry name" value="DUF4097"/>
    <property type="match status" value="1"/>
</dbReference>
<dbReference type="InterPro" id="IPR025164">
    <property type="entry name" value="Toastrack_DUF4097"/>
</dbReference>
<keyword evidence="3" id="KW-1185">Reference proteome</keyword>
<proteinExistence type="predicted"/>
<dbReference type="RefSeq" id="WP_095584920.1">
    <property type="nucleotide sequence ID" value="NZ_JAJQQQ010000001.1"/>
</dbReference>
<name>A0A2A2CZ73_9ACTN</name>
<organism evidence="2 3">
    <name type="scientific">Streptomyces albireticuli</name>
    <dbReference type="NCBI Taxonomy" id="1940"/>
    <lineage>
        <taxon>Bacteria</taxon>
        <taxon>Bacillati</taxon>
        <taxon>Actinomycetota</taxon>
        <taxon>Actinomycetes</taxon>
        <taxon>Kitasatosporales</taxon>
        <taxon>Streptomycetaceae</taxon>
        <taxon>Streptomyces</taxon>
    </lineage>
</organism>
<dbReference type="AlphaFoldDB" id="A0A2A2CZ73"/>
<reference evidence="2 3" key="1">
    <citation type="submission" date="2017-08" db="EMBL/GenBank/DDBJ databases">
        <title>Genome sequence of Streptomyces albireticuli NRRL B-1670.</title>
        <authorList>
            <person name="Graham D.E."/>
            <person name="Mahan K.M."/>
            <person name="Klingeman D.M."/>
            <person name="Hettich R.L."/>
            <person name="Parry R.J."/>
            <person name="Spain J.C."/>
        </authorList>
    </citation>
    <scope>NUCLEOTIDE SEQUENCE [LARGE SCALE GENOMIC DNA]</scope>
    <source>
        <strain evidence="2 3">NRRL B-1670</strain>
    </source>
</reference>
<accession>A0A2A2CZ73</accession>
<dbReference type="EMBL" id="NSJV01000659">
    <property type="protein sequence ID" value="PAU44459.1"/>
    <property type="molecule type" value="Genomic_DNA"/>
</dbReference>
<comment type="caution">
    <text evidence="2">The sequence shown here is derived from an EMBL/GenBank/DDBJ whole genome shotgun (WGS) entry which is preliminary data.</text>
</comment>
<evidence type="ECO:0000259" key="1">
    <source>
        <dbReference type="Pfam" id="PF13349"/>
    </source>
</evidence>
<protein>
    <recommendedName>
        <fullName evidence="1">DUF4097 domain-containing protein</fullName>
    </recommendedName>
</protein>
<feature type="domain" description="DUF4097" evidence="1">
    <location>
        <begin position="56"/>
        <end position="270"/>
    </location>
</feature>
<evidence type="ECO:0000313" key="2">
    <source>
        <dbReference type="EMBL" id="PAU44459.1"/>
    </source>
</evidence>
<gene>
    <name evidence="2" type="ORF">CK936_34780</name>
</gene>
<sequence length="278" mass="28416">MPDFDTPAPISLSLEFDIGSARITAGERTDTVVEVLPTDGAESADVRAARQTKVTFADGKLEVKGPKQRSLFGRAGSLDVSVELPAGSDVLAVSPLADFVCEGALGECRIKSSLGGIQVAEAAAVNLRTDHGDVRLARVAGDAEVVGAGRIGIGRVAGAAIVKNVNGDTEIGEVTGDLRVNSSNGRISIGVAHAGVDAKSANGGIRVDEVARGKVTLQTAMGDLEVGIRESTAAWLDVNTRLGAVRNSLGPADGPGDSDSTVEVRARTGVGDIVIRRA</sequence>